<feature type="binding site" evidence="5 6">
    <location>
        <position position="249"/>
    </location>
    <ligand>
        <name>substrate</name>
    </ligand>
</feature>
<keyword evidence="3 5" id="KW-0378">Hydrolase</keyword>
<organism evidence="11 12">
    <name type="scientific">Auritidibacter ignavus</name>
    <dbReference type="NCBI Taxonomy" id="678932"/>
    <lineage>
        <taxon>Bacteria</taxon>
        <taxon>Bacillati</taxon>
        <taxon>Actinomycetota</taxon>
        <taxon>Actinomycetes</taxon>
        <taxon>Micrococcales</taxon>
        <taxon>Micrococcaceae</taxon>
        <taxon>Auritidibacter</taxon>
    </lineage>
</organism>
<comment type="pathway">
    <text evidence="5 8">Amino-acid biosynthesis; L-homocysteine biosynthesis; L-homocysteine from S-adenosyl-L-homocysteine: step 1/1.</text>
</comment>
<feature type="binding site" evidence="5 6">
    <location>
        <position position="157"/>
    </location>
    <ligand>
        <name>substrate</name>
    </ligand>
</feature>
<dbReference type="InterPro" id="IPR015878">
    <property type="entry name" value="Ado_hCys_hydrolase_NAD-bd"/>
</dbReference>
<name>A0AAJ6DD44_9MICC</name>
<dbReference type="Pfam" id="PF00670">
    <property type="entry name" value="AdoHcyase_NAD"/>
    <property type="match status" value="1"/>
</dbReference>
<dbReference type="RefSeq" id="WP_279675376.1">
    <property type="nucleotide sequence ID" value="NZ_CP122565.1"/>
</dbReference>
<feature type="binding site" evidence="5 7">
    <location>
        <position position="306"/>
    </location>
    <ligand>
        <name>NAD(+)</name>
        <dbReference type="ChEBI" id="CHEBI:57540"/>
    </ligand>
</feature>
<dbReference type="SMART" id="SM00996">
    <property type="entry name" value="AdoHcyase"/>
    <property type="match status" value="1"/>
</dbReference>
<dbReference type="GO" id="GO:0033353">
    <property type="term" value="P:S-adenosylmethionine cycle"/>
    <property type="evidence" value="ECO:0007669"/>
    <property type="project" value="TreeGrafter"/>
</dbReference>
<evidence type="ECO:0000256" key="9">
    <source>
        <dbReference type="RuleBase" id="RU004166"/>
    </source>
</evidence>
<comment type="function">
    <text evidence="5">May play a key role in the regulation of the intracellular concentration of adenosylhomocysteine.</text>
</comment>
<dbReference type="EMBL" id="CP122566">
    <property type="protein sequence ID" value="WGH94335.1"/>
    <property type="molecule type" value="Genomic_DNA"/>
</dbReference>
<dbReference type="Gene3D" id="3.40.50.720">
    <property type="entry name" value="NAD(P)-binding Rossmann-like Domain"/>
    <property type="match status" value="1"/>
</dbReference>
<feature type="binding site" evidence="5 7">
    <location>
        <begin position="220"/>
        <end position="222"/>
    </location>
    <ligand>
        <name>NAD(+)</name>
        <dbReference type="ChEBI" id="CHEBI:57540"/>
    </ligand>
</feature>
<feature type="binding site" evidence="7">
    <location>
        <begin position="285"/>
        <end position="290"/>
    </location>
    <ligand>
        <name>NAD(+)</name>
        <dbReference type="ChEBI" id="CHEBI:57540"/>
    </ligand>
</feature>
<comment type="cofactor">
    <cofactor evidence="5 7 8">
        <name>NAD(+)</name>
        <dbReference type="ChEBI" id="CHEBI:57540"/>
    </cofactor>
    <text evidence="5 7 8">Binds 1 NAD(+) per subunit.</text>
</comment>
<dbReference type="SUPFAM" id="SSF51735">
    <property type="entry name" value="NAD(P)-binding Rossmann-fold domains"/>
    <property type="match status" value="1"/>
</dbReference>
<dbReference type="HAMAP" id="MF_00563">
    <property type="entry name" value="AdoHcyase"/>
    <property type="match status" value="1"/>
</dbReference>
<evidence type="ECO:0000256" key="8">
    <source>
        <dbReference type="RuleBase" id="RU000548"/>
    </source>
</evidence>
<feature type="binding site" evidence="5 6">
    <location>
        <position position="219"/>
    </location>
    <ligand>
        <name>substrate</name>
    </ligand>
</feature>
<feature type="binding site" evidence="5 6">
    <location>
        <position position="74"/>
    </location>
    <ligand>
        <name>substrate</name>
    </ligand>
</feature>
<dbReference type="PROSITE" id="PS00739">
    <property type="entry name" value="ADOHCYASE_2"/>
    <property type="match status" value="1"/>
</dbReference>
<evidence type="ECO:0000313" key="12">
    <source>
        <dbReference type="Proteomes" id="UP001224674"/>
    </source>
</evidence>
<dbReference type="GO" id="GO:0006730">
    <property type="term" value="P:one-carbon metabolic process"/>
    <property type="evidence" value="ECO:0007669"/>
    <property type="project" value="UniProtKB-UniRule"/>
</dbReference>
<dbReference type="InterPro" id="IPR000043">
    <property type="entry name" value="Adenosylhomocysteinase-like"/>
</dbReference>
<dbReference type="PANTHER" id="PTHR23420">
    <property type="entry name" value="ADENOSYLHOMOCYSTEINASE"/>
    <property type="match status" value="1"/>
</dbReference>
<dbReference type="NCBIfam" id="NF004005">
    <property type="entry name" value="PRK05476.2-3"/>
    <property type="match status" value="1"/>
</dbReference>
<proteinExistence type="inferred from homology"/>
<comment type="subcellular location">
    <subcellularLocation>
        <location evidence="5">Cytoplasm</location>
    </subcellularLocation>
</comment>
<feature type="binding site" evidence="5">
    <location>
        <begin position="283"/>
        <end position="288"/>
    </location>
    <ligand>
        <name>NAD(+)</name>
        <dbReference type="ChEBI" id="CHEBI:57540"/>
    </ligand>
</feature>
<gene>
    <name evidence="5 11" type="primary">ahcY</name>
    <name evidence="11" type="ORF">QDX21_06000</name>
</gene>
<dbReference type="Proteomes" id="UP001224674">
    <property type="component" value="Chromosome"/>
</dbReference>
<comment type="catalytic activity">
    <reaction evidence="5 8">
        <text>S-adenosyl-L-homocysteine + H2O = L-homocysteine + adenosine</text>
        <dbReference type="Rhea" id="RHEA:21708"/>
        <dbReference type="ChEBI" id="CHEBI:15377"/>
        <dbReference type="ChEBI" id="CHEBI:16335"/>
        <dbReference type="ChEBI" id="CHEBI:57856"/>
        <dbReference type="ChEBI" id="CHEBI:58199"/>
        <dbReference type="EC" id="3.13.2.1"/>
    </reaction>
</comment>
<keyword evidence="5" id="KW-0963">Cytoplasm</keyword>
<evidence type="ECO:0000313" key="11">
    <source>
        <dbReference type="EMBL" id="WGH94335.1"/>
    </source>
</evidence>
<evidence type="ECO:0000256" key="7">
    <source>
        <dbReference type="PIRSR" id="PIRSR001109-2"/>
    </source>
</evidence>
<dbReference type="GO" id="GO:0071269">
    <property type="term" value="P:L-homocysteine biosynthetic process"/>
    <property type="evidence" value="ECO:0007669"/>
    <property type="project" value="UniProtKB-UniRule"/>
</dbReference>
<feature type="binding site" evidence="5">
    <location>
        <position position="254"/>
    </location>
    <ligand>
        <name>NAD(+)</name>
        <dbReference type="ChEBI" id="CHEBI:57540"/>
    </ligand>
</feature>
<dbReference type="SUPFAM" id="SSF52283">
    <property type="entry name" value="Formate/glycerate dehydrogenase catalytic domain-like"/>
    <property type="match status" value="1"/>
</dbReference>
<dbReference type="Gene3D" id="3.40.50.1480">
    <property type="entry name" value="Adenosylhomocysteinase-like"/>
    <property type="match status" value="1"/>
</dbReference>
<evidence type="ECO:0000256" key="1">
    <source>
        <dbReference type="ARBA" id="ARBA00007122"/>
    </source>
</evidence>
<dbReference type="Pfam" id="PF05221">
    <property type="entry name" value="AdoHcyase"/>
    <property type="match status" value="1"/>
</dbReference>
<dbReference type="EC" id="3.13.2.1" evidence="5"/>
<dbReference type="CDD" id="cd00401">
    <property type="entry name" value="SAHH"/>
    <property type="match status" value="1"/>
</dbReference>
<feature type="binding site" evidence="5 6">
    <location>
        <position position="253"/>
    </location>
    <ligand>
        <name>substrate</name>
    </ligand>
</feature>
<comment type="caution">
    <text evidence="5">Lacks conserved residue(s) required for the propagation of feature annotation.</text>
</comment>
<dbReference type="InterPro" id="IPR042172">
    <property type="entry name" value="Adenosylhomocyst_ase-like_sf"/>
</dbReference>
<keyword evidence="12" id="KW-1185">Reference proteome</keyword>
<dbReference type="PIRSF" id="PIRSF001109">
    <property type="entry name" value="Ad_hcy_hydrolase"/>
    <property type="match status" value="1"/>
</dbReference>
<evidence type="ECO:0000256" key="2">
    <source>
        <dbReference type="ARBA" id="ARBA00022563"/>
    </source>
</evidence>
<evidence type="ECO:0000256" key="6">
    <source>
        <dbReference type="PIRSR" id="PIRSR001109-1"/>
    </source>
</evidence>
<comment type="similarity">
    <text evidence="1 5 9">Belongs to the adenosylhomocysteinase family.</text>
</comment>
<evidence type="ECO:0000259" key="10">
    <source>
        <dbReference type="SMART" id="SM00997"/>
    </source>
</evidence>
<feature type="domain" description="S-adenosyl-L-homocysteine hydrolase NAD binding" evidence="10">
    <location>
        <begin position="254"/>
        <end position="420"/>
    </location>
</feature>
<dbReference type="PANTHER" id="PTHR23420:SF0">
    <property type="entry name" value="ADENOSYLHOMOCYSTEINASE"/>
    <property type="match status" value="1"/>
</dbReference>
<protein>
    <recommendedName>
        <fullName evidence="5">Adenosylhomocysteinase</fullName>
        <ecNumber evidence="5">3.13.2.1</ecNumber>
    </recommendedName>
    <alternativeName>
        <fullName evidence="5">S-adenosyl-L-homocysteine hydrolase</fullName>
        <shortName evidence="5">AdoHcyase</shortName>
    </alternativeName>
</protein>
<dbReference type="NCBIfam" id="TIGR00936">
    <property type="entry name" value="ahcY"/>
    <property type="match status" value="1"/>
</dbReference>
<dbReference type="GO" id="GO:0005829">
    <property type="term" value="C:cytosol"/>
    <property type="evidence" value="ECO:0007669"/>
    <property type="project" value="TreeGrafter"/>
</dbReference>
<keyword evidence="4 5" id="KW-0520">NAD</keyword>
<accession>A0AAJ6DD44</accession>
<evidence type="ECO:0000256" key="5">
    <source>
        <dbReference type="HAMAP-Rule" id="MF_00563"/>
    </source>
</evidence>
<reference evidence="11 12" key="1">
    <citation type="submission" date="2023-03" db="EMBL/GenBank/DDBJ databases">
        <title>Complete genome sequences of several Auritidibacter ignavus strains isolated from ear infections.</title>
        <authorList>
            <person name="Baehr T."/>
            <person name="Baumhoegger A.M."/>
        </authorList>
    </citation>
    <scope>NUCLEOTIDE SEQUENCE [LARGE SCALE GENOMIC DNA]</scope>
    <source>
        <strain evidence="11 12">BABAE-6</strain>
    </source>
</reference>
<dbReference type="InterPro" id="IPR020082">
    <property type="entry name" value="S-Ado-L-homoCys_hydrolase_CS"/>
</dbReference>
<dbReference type="InterPro" id="IPR036291">
    <property type="entry name" value="NAD(P)-bd_dom_sf"/>
</dbReference>
<keyword evidence="2 5" id="KW-0554">One-carbon metabolism</keyword>
<dbReference type="SMART" id="SM00997">
    <property type="entry name" value="AdoHcyase_NAD"/>
    <property type="match status" value="1"/>
</dbReference>
<feature type="binding site" evidence="5 7">
    <location>
        <position position="414"/>
    </location>
    <ligand>
        <name>NAD(+)</name>
        <dbReference type="ChEBI" id="CHEBI:57540"/>
    </ligand>
</feature>
<dbReference type="PROSITE" id="PS00738">
    <property type="entry name" value="ADOHCYASE_1"/>
    <property type="match status" value="1"/>
</dbReference>
<evidence type="ECO:0000256" key="3">
    <source>
        <dbReference type="ARBA" id="ARBA00022801"/>
    </source>
</evidence>
<feature type="binding site" evidence="7">
    <location>
        <position position="421"/>
    </location>
    <ligand>
        <name>NAD(+)</name>
        <dbReference type="ChEBI" id="CHEBI:57540"/>
    </ligand>
</feature>
<sequence length="508" mass="54459">MSINPAADPAFSNPTTVANAPFDFAIRDINLAPAGRHQIRLAEQEMPGLMALREEYGESQPLAGARIAGSIHMTVQTAVLIETLVALGAEVRWASCNIFSTQDEAAAAIVVGEGTPQAPAGVPVFAWKNESLAEYWWAADQIFAWPEGTEPNMILDDGGDATMLVHKGVECEAAGAVPSPSEEDSEEYGEVLKVLAASLEADPQRFTRLSRELRGVTEETTTGVLRLNQLAESGELLFPAMNVNDSVTKSKFDNKYGIRHSLPDGINRGTDVLLGGKTVVVAGYGDVGKGAAEALSGQGSRVIVTEIDPITALQAAMDGYQVARLEDVVSTADIFITATGGRDIIMAEHMQQMKDKAIVGNVGHFDNEIDMAGLARIPGIKKVEIKPQVHEWVFEPGTENEHSVIVLSEGRLLNLGNATGHPSFVMSASFTNQVMAQIELFHSQGDAGSITGQTYPVGVYTLPRILDEKVARLHLGALGAQLTELTKTQAEYLGVDVAGPYKSEDYRY</sequence>
<dbReference type="AlphaFoldDB" id="A0AAJ6DD44"/>
<dbReference type="GO" id="GO:0004013">
    <property type="term" value="F:adenosylhomocysteinase activity"/>
    <property type="evidence" value="ECO:0007669"/>
    <property type="project" value="UniProtKB-UniRule"/>
</dbReference>
<dbReference type="FunFam" id="3.40.50.720:FF:000004">
    <property type="entry name" value="Adenosylhomocysteinase"/>
    <property type="match status" value="1"/>
</dbReference>
<evidence type="ECO:0000256" key="4">
    <source>
        <dbReference type="ARBA" id="ARBA00023027"/>
    </source>
</evidence>